<dbReference type="Pfam" id="PF00005">
    <property type="entry name" value="ABC_tran"/>
    <property type="match status" value="1"/>
</dbReference>
<proteinExistence type="inferred from homology"/>
<evidence type="ECO:0000256" key="7">
    <source>
        <dbReference type="ARBA" id="ARBA00022840"/>
    </source>
</evidence>
<dbReference type="Gene3D" id="3.40.50.300">
    <property type="entry name" value="P-loop containing nucleotide triphosphate hydrolases"/>
    <property type="match status" value="1"/>
</dbReference>
<organism evidence="12 13">
    <name type="scientific">Porphyra umbilicalis</name>
    <name type="common">Purple laver</name>
    <name type="synonym">Red alga</name>
    <dbReference type="NCBI Taxonomy" id="2786"/>
    <lineage>
        <taxon>Eukaryota</taxon>
        <taxon>Rhodophyta</taxon>
        <taxon>Bangiophyceae</taxon>
        <taxon>Bangiales</taxon>
        <taxon>Bangiaceae</taxon>
        <taxon>Porphyra</taxon>
    </lineage>
</organism>
<accession>A0A1X6P9W6</accession>
<evidence type="ECO:0000256" key="2">
    <source>
        <dbReference type="ARBA" id="ARBA00008869"/>
    </source>
</evidence>
<evidence type="ECO:0000256" key="8">
    <source>
        <dbReference type="ARBA" id="ARBA00022989"/>
    </source>
</evidence>
<evidence type="ECO:0000256" key="5">
    <source>
        <dbReference type="ARBA" id="ARBA00022692"/>
    </source>
</evidence>
<feature type="transmembrane region" description="Helical" evidence="10">
    <location>
        <begin position="332"/>
        <end position="354"/>
    </location>
</feature>
<feature type="transmembrane region" description="Helical" evidence="10">
    <location>
        <begin position="375"/>
        <end position="401"/>
    </location>
</feature>
<feature type="transmembrane region" description="Helical" evidence="10">
    <location>
        <begin position="523"/>
        <end position="544"/>
    </location>
</feature>
<keyword evidence="9 10" id="KW-0472">Membrane</keyword>
<keyword evidence="13" id="KW-1185">Reference proteome</keyword>
<dbReference type="Pfam" id="PF12698">
    <property type="entry name" value="ABC2_membrane_3"/>
    <property type="match status" value="1"/>
</dbReference>
<dbReference type="PROSITE" id="PS00211">
    <property type="entry name" value="ABC_TRANSPORTER_1"/>
    <property type="match status" value="1"/>
</dbReference>
<keyword evidence="8 10" id="KW-1133">Transmembrane helix</keyword>
<evidence type="ECO:0000256" key="1">
    <source>
        <dbReference type="ARBA" id="ARBA00004141"/>
    </source>
</evidence>
<reference evidence="12 13" key="1">
    <citation type="submission" date="2017-03" db="EMBL/GenBank/DDBJ databases">
        <title>WGS assembly of Porphyra umbilicalis.</title>
        <authorList>
            <person name="Brawley S.H."/>
            <person name="Blouin N.A."/>
            <person name="Ficko-Blean E."/>
            <person name="Wheeler G.L."/>
            <person name="Lohr M."/>
            <person name="Goodson H.V."/>
            <person name="Jenkins J.W."/>
            <person name="Blaby-Haas C.E."/>
            <person name="Helliwell K.E."/>
            <person name="Chan C."/>
            <person name="Marriage T."/>
            <person name="Bhattacharya D."/>
            <person name="Klein A.S."/>
            <person name="Badis Y."/>
            <person name="Brodie J."/>
            <person name="Cao Y."/>
            <person name="Collen J."/>
            <person name="Dittami S.M."/>
            <person name="Gachon C.M."/>
            <person name="Green B.R."/>
            <person name="Karpowicz S."/>
            <person name="Kim J.W."/>
            <person name="Kudahl U."/>
            <person name="Lin S."/>
            <person name="Michel G."/>
            <person name="Mittag M."/>
            <person name="Olson B.J."/>
            <person name="Pangilinan J."/>
            <person name="Peng Y."/>
            <person name="Qiu H."/>
            <person name="Shu S."/>
            <person name="Singer J.T."/>
            <person name="Smith A.G."/>
            <person name="Sprecher B.N."/>
            <person name="Wagner V."/>
            <person name="Wang W."/>
            <person name="Wang Z.-Y."/>
            <person name="Yan J."/>
            <person name="Yarish C."/>
            <person name="Zoeuner-Riek S."/>
            <person name="Zhuang Y."/>
            <person name="Zou Y."/>
            <person name="Lindquist E.A."/>
            <person name="Grimwood J."/>
            <person name="Barry K."/>
            <person name="Rokhsar D.S."/>
            <person name="Schmutz J."/>
            <person name="Stiller J.W."/>
            <person name="Grossman A.R."/>
            <person name="Prochnik S.E."/>
        </authorList>
    </citation>
    <scope>NUCLEOTIDE SEQUENCE [LARGE SCALE GENOMIC DNA]</scope>
    <source>
        <strain evidence="12">4086291</strain>
    </source>
</reference>
<evidence type="ECO:0000313" key="12">
    <source>
        <dbReference type="EMBL" id="OSX77423.1"/>
    </source>
</evidence>
<dbReference type="InterPro" id="IPR003593">
    <property type="entry name" value="AAA+_ATPase"/>
</dbReference>
<dbReference type="FunFam" id="3.40.50.300:FF:000335">
    <property type="entry name" value="ATP binding cassette subfamily A member 5"/>
    <property type="match status" value="1"/>
</dbReference>
<dbReference type="GO" id="GO:0016020">
    <property type="term" value="C:membrane"/>
    <property type="evidence" value="ECO:0007669"/>
    <property type="project" value="UniProtKB-SubCell"/>
</dbReference>
<dbReference type="PANTHER" id="PTHR19229">
    <property type="entry name" value="ATP-BINDING CASSETTE TRANSPORTER SUBFAMILY A ABCA"/>
    <property type="match status" value="1"/>
</dbReference>
<dbReference type="InterPro" id="IPR013525">
    <property type="entry name" value="ABC2_TM"/>
</dbReference>
<dbReference type="PANTHER" id="PTHR19229:SF154">
    <property type="entry name" value="ABC TRANSPORTER A FAMILY MEMBER 3-RELATED"/>
    <property type="match status" value="1"/>
</dbReference>
<keyword evidence="5 10" id="KW-0812">Transmembrane</keyword>
<name>A0A1X6P9W6_PORUM</name>
<dbReference type="InterPro" id="IPR026082">
    <property type="entry name" value="ABCA"/>
</dbReference>
<dbReference type="InterPro" id="IPR003439">
    <property type="entry name" value="ABC_transporter-like_ATP-bd"/>
</dbReference>
<evidence type="ECO:0000256" key="4">
    <source>
        <dbReference type="ARBA" id="ARBA00022448"/>
    </source>
</evidence>
<evidence type="ECO:0000313" key="13">
    <source>
        <dbReference type="Proteomes" id="UP000218209"/>
    </source>
</evidence>
<dbReference type="GO" id="GO:0016887">
    <property type="term" value="F:ATP hydrolysis activity"/>
    <property type="evidence" value="ECO:0007669"/>
    <property type="project" value="InterPro"/>
</dbReference>
<feature type="transmembrane region" description="Helical" evidence="10">
    <location>
        <begin position="413"/>
        <end position="435"/>
    </location>
</feature>
<protein>
    <recommendedName>
        <fullName evidence="3">Probable ATP-dependent transporter ycf16</fullName>
    </recommendedName>
</protein>
<dbReference type="EMBL" id="KV918839">
    <property type="protein sequence ID" value="OSX77423.1"/>
    <property type="molecule type" value="Genomic_DNA"/>
</dbReference>
<dbReference type="SUPFAM" id="SSF52540">
    <property type="entry name" value="P-loop containing nucleoside triphosphate hydrolases"/>
    <property type="match status" value="1"/>
</dbReference>
<evidence type="ECO:0000256" key="3">
    <source>
        <dbReference type="ARBA" id="ARBA00014334"/>
    </source>
</evidence>
<evidence type="ECO:0000256" key="10">
    <source>
        <dbReference type="SAM" id="Phobius"/>
    </source>
</evidence>
<feature type="transmembrane region" description="Helical" evidence="10">
    <location>
        <begin position="442"/>
        <end position="461"/>
    </location>
</feature>
<dbReference type="SMART" id="SM00382">
    <property type="entry name" value="AAA"/>
    <property type="match status" value="1"/>
</dbReference>
<evidence type="ECO:0000259" key="11">
    <source>
        <dbReference type="PROSITE" id="PS50893"/>
    </source>
</evidence>
<dbReference type="InterPro" id="IPR027417">
    <property type="entry name" value="P-loop_NTPase"/>
</dbReference>
<feature type="domain" description="ABC transporter" evidence="11">
    <location>
        <begin position="637"/>
        <end position="867"/>
    </location>
</feature>
<dbReference type="GO" id="GO:0140359">
    <property type="term" value="F:ABC-type transporter activity"/>
    <property type="evidence" value="ECO:0007669"/>
    <property type="project" value="InterPro"/>
</dbReference>
<comment type="similarity">
    <text evidence="2">Belongs to the ABC transporter superfamily. ABCA family.</text>
</comment>
<dbReference type="CDD" id="cd03263">
    <property type="entry name" value="ABC_subfamily_A"/>
    <property type="match status" value="1"/>
</dbReference>
<comment type="subcellular location">
    <subcellularLocation>
        <location evidence="1">Membrane</location>
        <topology evidence="1">Multi-pass membrane protein</topology>
    </subcellularLocation>
</comment>
<feature type="transmembrane region" description="Helical" evidence="10">
    <location>
        <begin position="473"/>
        <end position="490"/>
    </location>
</feature>
<dbReference type="PROSITE" id="PS50893">
    <property type="entry name" value="ABC_TRANSPORTER_2"/>
    <property type="match status" value="1"/>
</dbReference>
<dbReference type="GO" id="GO:0005524">
    <property type="term" value="F:ATP binding"/>
    <property type="evidence" value="ECO:0007669"/>
    <property type="project" value="UniProtKB-KW"/>
</dbReference>
<dbReference type="Proteomes" id="UP000218209">
    <property type="component" value="Unassembled WGS sequence"/>
</dbReference>
<evidence type="ECO:0000256" key="6">
    <source>
        <dbReference type="ARBA" id="ARBA00022741"/>
    </source>
</evidence>
<dbReference type="AlphaFoldDB" id="A0A1X6P9W6"/>
<dbReference type="InterPro" id="IPR017871">
    <property type="entry name" value="ABC_transporter-like_CS"/>
</dbReference>
<keyword evidence="6" id="KW-0547">Nucleotide-binding</keyword>
<dbReference type="OrthoDB" id="8061355at2759"/>
<evidence type="ECO:0000256" key="9">
    <source>
        <dbReference type="ARBA" id="ARBA00023136"/>
    </source>
</evidence>
<dbReference type="GO" id="GO:0005319">
    <property type="term" value="F:lipid transporter activity"/>
    <property type="evidence" value="ECO:0007669"/>
    <property type="project" value="TreeGrafter"/>
</dbReference>
<keyword evidence="4" id="KW-0813">Transport</keyword>
<sequence>MGLFLSQSRGLAARSWHYQKRQTGVNVCQFIISPLLLVLLALLAKVFREKPETVPAYATAVAGGFAPAFVRPDVCTENLAALRSGVCNASPFQPRPLEVPVLDATRGGGGADVGSVFYEACTAAEVEALPAACLAVGNGPNAPAANSSGLLSGWSIGPAVYPGLLDDGPDSFSQTQTPYDGVLLQLFKGNRTDPRYVGLLGASRAGIVDTLYGTRSRGFTDRSAFYRLMYDAPESGRPFPAFPTALAIDEYTGGGSAGVTPPSTEAIAVRATVLYNISETNNCTEECPLVAGISSLTDAVMKDALGASSSAAVYLRRFPDTGSVSQVEFIELAIGITLALLFHFLLPGFMRMLVYERSAGLRQMMQMHGLRTSHYWVVTYLGFYAQYVLAAVLLAIVGFAARIAFFLETSPLAYAPLFFLWGHTMIALAMVLAPWFSSPETALIAGWFAVILISLMGGPYLGTLFTSDTGDSLFNAVSLLPSFAFMRAVYHAAAFTAGGHGVTLSEGEYAGTPLGMCRGDGPFCTVFIFLIGQWAVLLVAGLYLDRVLPGSGSIREHPLFFLGVERGAGWRVLPSQRRADASAAAAMAGVVKPGADVGTSESDEEAARGIAAHHAEADDVAEERVRAAALGDGSTGVVLHDLVKVYPGTPPKRAVDGLSLAVAQDSVFGVLGANGAGKSSTIAVLTGLASPTAGQVWMNGVNTVSDVRGVHRGLGVCPQHDVLWGTLTGEEHLTLYARLKGVRDVKAAVAAALESVELTEARKRQVGKYSGGMKRRLSVAIAFIGDPSIVLLDEPSAGLDPRSRYRLWMCIQERKAGKTVLLTTHSMEEAQRLCDRVGIMALGNLVAIGSPTALKLRLASGYRLTASVPAGRQPELDSLIRAELSADAALLPDSLGGSVSYSLPRDIDLAKVFTVMEASREGLHLRDWGVSQSTLEDVFVDVTTGHARKRGVADIEVG</sequence>
<gene>
    <name evidence="12" type="ORF">BU14_0150s0035</name>
</gene>
<keyword evidence="7" id="KW-0067">ATP-binding</keyword>